<feature type="domain" description="YvlB/LiaX N-terminal" evidence="3">
    <location>
        <begin position="3"/>
        <end position="32"/>
    </location>
</feature>
<dbReference type="EMBL" id="JBHUFF010000014">
    <property type="protein sequence ID" value="MFD1799892.1"/>
    <property type="molecule type" value="Genomic_DNA"/>
</dbReference>
<dbReference type="Pfam" id="PF22746">
    <property type="entry name" value="SHOCT-like_DUF2089-C"/>
    <property type="match status" value="1"/>
</dbReference>
<evidence type="ECO:0000313" key="4">
    <source>
        <dbReference type="EMBL" id="MFD1799892.1"/>
    </source>
</evidence>
<dbReference type="RefSeq" id="WP_058919915.1">
    <property type="nucleotide sequence ID" value="NZ_JBHSQC010000015.1"/>
</dbReference>
<dbReference type="Proteomes" id="UP001597285">
    <property type="component" value="Unassembled WGS sequence"/>
</dbReference>
<proteinExistence type="predicted"/>
<organism evidence="4 5">
    <name type="scientific">Carnobacterium antarcticum</name>
    <dbReference type="NCBI Taxonomy" id="2126436"/>
    <lineage>
        <taxon>Bacteria</taxon>
        <taxon>Bacillati</taxon>
        <taxon>Bacillota</taxon>
        <taxon>Bacilli</taxon>
        <taxon>Lactobacillales</taxon>
        <taxon>Carnobacteriaceae</taxon>
        <taxon>Carnobacterium</taxon>
    </lineage>
</organism>
<evidence type="ECO:0000259" key="3">
    <source>
        <dbReference type="Pfam" id="PF22746"/>
    </source>
</evidence>
<accession>A0ABW4NNB9</accession>
<name>A0ABW4NNB9_9LACT</name>
<evidence type="ECO:0000259" key="2">
    <source>
        <dbReference type="Pfam" id="PF13349"/>
    </source>
</evidence>
<gene>
    <name evidence="4" type="primary">liaX</name>
    <name evidence="4" type="ORF">ACFSBK_08525</name>
</gene>
<keyword evidence="5" id="KW-1185">Reference proteome</keyword>
<dbReference type="Pfam" id="PF13349">
    <property type="entry name" value="DUF4097"/>
    <property type="match status" value="1"/>
</dbReference>
<dbReference type="InterPro" id="IPR053959">
    <property type="entry name" value="YvlB/LiaX_N"/>
</dbReference>
<dbReference type="NCBIfam" id="NF038025">
    <property type="entry name" value="dapto_LiaX"/>
    <property type="match status" value="1"/>
</dbReference>
<protein>
    <submittedName>
        <fullName evidence="4">Daptomycin-sensing surface protein LiaX</fullName>
    </submittedName>
</protein>
<reference evidence="5" key="1">
    <citation type="journal article" date="2019" name="Int. J. Syst. Evol. Microbiol.">
        <title>The Global Catalogue of Microorganisms (GCM) 10K type strain sequencing project: providing services to taxonomists for standard genome sequencing and annotation.</title>
        <authorList>
            <consortium name="The Broad Institute Genomics Platform"/>
            <consortium name="The Broad Institute Genome Sequencing Center for Infectious Disease"/>
            <person name="Wu L."/>
            <person name="Ma J."/>
        </authorList>
    </citation>
    <scope>NUCLEOTIDE SEQUENCE [LARGE SCALE GENOMIC DNA]</scope>
    <source>
        <strain evidence="5">KCTC 42143</strain>
    </source>
</reference>
<dbReference type="InterPro" id="IPR025164">
    <property type="entry name" value="Toastrack_DUF4097"/>
</dbReference>
<feature type="domain" description="DUF4097" evidence="2">
    <location>
        <begin position="309"/>
        <end position="488"/>
    </location>
</feature>
<comment type="caution">
    <text evidence="4">The sequence shown here is derived from an EMBL/GenBank/DDBJ whole genome shotgun (WGS) entry which is preliminary data.</text>
</comment>
<evidence type="ECO:0000256" key="1">
    <source>
        <dbReference type="SAM" id="MobiDB-lite"/>
    </source>
</evidence>
<dbReference type="InterPro" id="IPR058219">
    <property type="entry name" value="LiaX"/>
</dbReference>
<feature type="compositionally biased region" description="Acidic residues" evidence="1">
    <location>
        <begin position="58"/>
        <end position="75"/>
    </location>
</feature>
<evidence type="ECO:0000313" key="5">
    <source>
        <dbReference type="Proteomes" id="UP001597285"/>
    </source>
</evidence>
<sequence>MKERERILDLVKQGIISTEEALTLLENIAKKEGKEAVKKDQSNVQKPIPPKEPVIEPEAPEAEEDFQAGEEQYEAEQEKDRIRLEAILEELANEASRYSAQLDVKNAEITDLDLQLKRAEEKLMVLETMEDLDELDSEKEPELKKLSQEIEELEAQLNDLKEDKAALNEKLRTVRQKQWGTQKKQITDKFEIPDDWKDAANETLNQVGGKMSEVGNQFGKLMKNTFSTVMDNMDWKDVNIRVPGLAATKLTHEFNYPASTATILDVKVANGDVLFKNWDSEDIKIETDIKIYGKIDSDSPFEAFLKRSTVEVSEEKVLFHVPNKRIRCDVVFYLPERMYDHSAIKLLNGNVKFEAFEGKDIYVKCTNGNMFFEKVTATMLETEGVNGTVTVIDSKIRDLVVNSINGGIVTRGDIQGANLSTVNGTVKVTISGEELKRLEATSVNGTVKVSLPKELSVEGNAKSNLGTIQNRMENIEIVKEKKDRTNQLSEFRRYLESAPVTLIVSTTTGNILLKDTE</sequence>
<dbReference type="Gene3D" id="1.10.287.1490">
    <property type="match status" value="1"/>
</dbReference>
<feature type="region of interest" description="Disordered" evidence="1">
    <location>
        <begin position="33"/>
        <end position="78"/>
    </location>
</feature>